<accession>A0A4S8QSJ3</accession>
<feature type="compositionally biased region" description="Low complexity" evidence="1">
    <location>
        <begin position="97"/>
        <end position="110"/>
    </location>
</feature>
<name>A0A4S8QSJ3_9HELO</name>
<proteinExistence type="predicted"/>
<feature type="compositionally biased region" description="Polar residues" evidence="1">
    <location>
        <begin position="118"/>
        <end position="136"/>
    </location>
</feature>
<reference evidence="2 3" key="1">
    <citation type="submission" date="2017-12" db="EMBL/GenBank/DDBJ databases">
        <title>Comparative genomics of Botrytis spp.</title>
        <authorList>
            <person name="Valero-Jimenez C.A."/>
            <person name="Tapia P."/>
            <person name="Veloso J."/>
            <person name="Silva-Moreno E."/>
            <person name="Staats M."/>
            <person name="Valdes J.H."/>
            <person name="Van Kan J.A.L."/>
        </authorList>
    </citation>
    <scope>NUCLEOTIDE SEQUENCE [LARGE SCALE GENOMIC DNA]</scope>
    <source>
        <strain evidence="2 3">MUCL435</strain>
    </source>
</reference>
<gene>
    <name evidence="2" type="ORF">BGAL_0325g00060</name>
</gene>
<evidence type="ECO:0000256" key="1">
    <source>
        <dbReference type="SAM" id="MobiDB-lite"/>
    </source>
</evidence>
<feature type="region of interest" description="Disordered" evidence="1">
    <location>
        <begin position="1"/>
        <end position="142"/>
    </location>
</feature>
<evidence type="ECO:0000313" key="2">
    <source>
        <dbReference type="EMBL" id="THV47241.1"/>
    </source>
</evidence>
<dbReference type="OrthoDB" id="3533719at2759"/>
<feature type="compositionally biased region" description="Polar residues" evidence="1">
    <location>
        <begin position="40"/>
        <end position="50"/>
    </location>
</feature>
<dbReference type="EMBL" id="PQXL01000325">
    <property type="protein sequence ID" value="THV47241.1"/>
    <property type="molecule type" value="Genomic_DNA"/>
</dbReference>
<evidence type="ECO:0000313" key="3">
    <source>
        <dbReference type="Proteomes" id="UP000308671"/>
    </source>
</evidence>
<feature type="region of interest" description="Disordered" evidence="1">
    <location>
        <begin position="154"/>
        <end position="272"/>
    </location>
</feature>
<sequence length="479" mass="52395">MGGKKKNGRGGHDDGGVSRFPQGALAPAGSDRMNMPLTADQASIHSSLSQAPAGLGEMDVQLTANQRQLSASRGISQAPNNLLPENQHFTNQSMTGSSRPSSAHSSNPSRLQFDVGSETGQTLSRITESRSSQSRVTAVPMGQGQAAPNFEQLQSQREPSLISAQSIQSVSESQRPTGFFERTQSQTQTRRPSGLINRNQSHVQPPPRPGPQNPSQFQPTLTTPVHLQREVQDSSRVYPGQRPPFQVPRRQSFGTNPAFGDNPPSSSMSLNRQRPPTIYAHQAEARAQLQNPRGQAARYVDPRQDPEWRKAQQDKAMQKARGRIARGKGFRSLVQPGNPMPSLRELQSTGGQNRYGLAPPMPPPQQQQASVAQFPGLESQQDQEMAVSQLGIENLDIASQEFCLQDAWAKSQLRKIGNTCPRGCRWSRITGGYRCGQGFHWATDQLISEGKGEVITSLRVVPKGFPNQGEKLKTGSRYD</sequence>
<dbReference type="AlphaFoldDB" id="A0A4S8QSJ3"/>
<feature type="compositionally biased region" description="Polar residues" evidence="1">
    <location>
        <begin position="263"/>
        <end position="272"/>
    </location>
</feature>
<dbReference type="Proteomes" id="UP000308671">
    <property type="component" value="Unassembled WGS sequence"/>
</dbReference>
<feature type="compositionally biased region" description="Polar residues" evidence="1">
    <location>
        <begin position="154"/>
        <end position="203"/>
    </location>
</feature>
<feature type="compositionally biased region" description="Polar residues" evidence="1">
    <location>
        <begin position="62"/>
        <end position="96"/>
    </location>
</feature>
<protein>
    <submittedName>
        <fullName evidence="2">Uncharacterized protein</fullName>
    </submittedName>
</protein>
<keyword evidence="3" id="KW-1185">Reference proteome</keyword>
<feature type="region of interest" description="Disordered" evidence="1">
    <location>
        <begin position="288"/>
        <end position="311"/>
    </location>
</feature>
<feature type="compositionally biased region" description="Basic and acidic residues" evidence="1">
    <location>
        <begin position="300"/>
        <end position="311"/>
    </location>
</feature>
<comment type="caution">
    <text evidence="2">The sequence shown here is derived from an EMBL/GenBank/DDBJ whole genome shotgun (WGS) entry which is preliminary data.</text>
</comment>
<organism evidence="2 3">
    <name type="scientific">Botrytis galanthina</name>
    <dbReference type="NCBI Taxonomy" id="278940"/>
    <lineage>
        <taxon>Eukaryota</taxon>
        <taxon>Fungi</taxon>
        <taxon>Dikarya</taxon>
        <taxon>Ascomycota</taxon>
        <taxon>Pezizomycotina</taxon>
        <taxon>Leotiomycetes</taxon>
        <taxon>Helotiales</taxon>
        <taxon>Sclerotiniaceae</taxon>
        <taxon>Botrytis</taxon>
    </lineage>
</organism>